<reference evidence="2" key="1">
    <citation type="journal article" date="2015" name="Genome Announc.">
        <title>Draft Genome Sequence of an Anaerobic Ammonium-Oxidizing Bacterium, "Candidatus Brocadia sinica".</title>
        <authorList>
            <person name="Oshiki M."/>
            <person name="Shinyako-Hata K."/>
            <person name="Satoh H."/>
            <person name="Okabe S."/>
        </authorList>
    </citation>
    <scope>NUCLEOTIDE SEQUENCE [LARGE SCALE GENOMIC DNA]</scope>
    <source>
        <strain evidence="2">JPN1</strain>
    </source>
</reference>
<dbReference type="Proteomes" id="UP000032309">
    <property type="component" value="Unassembled WGS sequence"/>
</dbReference>
<gene>
    <name evidence="1" type="ORF">BROSI_A2873</name>
</gene>
<sequence length="31" mass="3587">MVDYRRKHLAFQGFCMEHEIGAVVVMYPGAM</sequence>
<name>A0ABQ0JZX6_9BACT</name>
<dbReference type="EMBL" id="BAFN01000001">
    <property type="protein sequence ID" value="GAN34337.1"/>
    <property type="molecule type" value="Genomic_DNA"/>
</dbReference>
<keyword evidence="2" id="KW-1185">Reference proteome</keyword>
<protein>
    <submittedName>
        <fullName evidence="1">Uncharacterized protein</fullName>
    </submittedName>
</protein>
<comment type="caution">
    <text evidence="1">The sequence shown here is derived from an EMBL/GenBank/DDBJ whole genome shotgun (WGS) entry which is preliminary data.</text>
</comment>
<proteinExistence type="predicted"/>
<organism evidence="1 2">
    <name type="scientific">Candidatus Brocadia sinica JPN1</name>
    <dbReference type="NCBI Taxonomy" id="1197129"/>
    <lineage>
        <taxon>Bacteria</taxon>
        <taxon>Pseudomonadati</taxon>
        <taxon>Planctomycetota</taxon>
        <taxon>Candidatus Brocadiia</taxon>
        <taxon>Candidatus Brocadiales</taxon>
        <taxon>Candidatus Brocadiaceae</taxon>
        <taxon>Candidatus Brocadia</taxon>
    </lineage>
</organism>
<evidence type="ECO:0000313" key="1">
    <source>
        <dbReference type="EMBL" id="GAN34337.1"/>
    </source>
</evidence>
<accession>A0ABQ0JZX6</accession>
<evidence type="ECO:0000313" key="2">
    <source>
        <dbReference type="Proteomes" id="UP000032309"/>
    </source>
</evidence>